<proteinExistence type="predicted"/>
<evidence type="ECO:0000313" key="1">
    <source>
        <dbReference type="EMBL" id="GGN53952.1"/>
    </source>
</evidence>
<gene>
    <name evidence="1" type="ORF">GCM10007971_11010</name>
</gene>
<dbReference type="EMBL" id="BMOS01000006">
    <property type="protein sequence ID" value="GGN53952.1"/>
    <property type="molecule type" value="Genomic_DNA"/>
</dbReference>
<protein>
    <submittedName>
        <fullName evidence="1">Uncharacterized protein</fullName>
    </submittedName>
</protein>
<reference evidence="1" key="2">
    <citation type="submission" date="2020-09" db="EMBL/GenBank/DDBJ databases">
        <authorList>
            <person name="Sun Q."/>
            <person name="Ohkuma M."/>
        </authorList>
    </citation>
    <scope>NUCLEOTIDE SEQUENCE</scope>
    <source>
        <strain evidence="1">JCM 17251</strain>
    </source>
</reference>
<sequence length="82" mass="9692">MPNKAAYSMQWENKRELFDQSSPYPHVLGKETEFIFPIQPNALCNRKVNWSYLPNKATCSIKWENKHTLFSQSSRMFYAMGK</sequence>
<organism evidence="1 2">
    <name type="scientific">Oceanobacillus indicireducens</name>
    <dbReference type="NCBI Taxonomy" id="1004261"/>
    <lineage>
        <taxon>Bacteria</taxon>
        <taxon>Bacillati</taxon>
        <taxon>Bacillota</taxon>
        <taxon>Bacilli</taxon>
        <taxon>Bacillales</taxon>
        <taxon>Bacillaceae</taxon>
        <taxon>Oceanobacillus</taxon>
    </lineage>
</organism>
<name>A0A917XVE5_9BACI</name>
<comment type="caution">
    <text evidence="1">The sequence shown here is derived from an EMBL/GenBank/DDBJ whole genome shotgun (WGS) entry which is preliminary data.</text>
</comment>
<dbReference type="Proteomes" id="UP000624041">
    <property type="component" value="Unassembled WGS sequence"/>
</dbReference>
<keyword evidence="2" id="KW-1185">Reference proteome</keyword>
<dbReference type="AlphaFoldDB" id="A0A917XVE5"/>
<evidence type="ECO:0000313" key="2">
    <source>
        <dbReference type="Proteomes" id="UP000624041"/>
    </source>
</evidence>
<reference evidence="1" key="1">
    <citation type="journal article" date="2014" name="Int. J. Syst. Evol. Microbiol.">
        <title>Complete genome sequence of Corynebacterium casei LMG S-19264T (=DSM 44701T), isolated from a smear-ripened cheese.</title>
        <authorList>
            <consortium name="US DOE Joint Genome Institute (JGI-PGF)"/>
            <person name="Walter F."/>
            <person name="Albersmeier A."/>
            <person name="Kalinowski J."/>
            <person name="Ruckert C."/>
        </authorList>
    </citation>
    <scope>NUCLEOTIDE SEQUENCE</scope>
    <source>
        <strain evidence="1">JCM 17251</strain>
    </source>
</reference>
<accession>A0A917XVE5</accession>